<dbReference type="InterPro" id="IPR001623">
    <property type="entry name" value="DnaJ_domain"/>
</dbReference>
<dbReference type="Gene3D" id="1.10.287.110">
    <property type="entry name" value="DnaJ domain"/>
    <property type="match status" value="1"/>
</dbReference>
<dbReference type="CDD" id="cd06257">
    <property type="entry name" value="DnaJ"/>
    <property type="match status" value="1"/>
</dbReference>
<evidence type="ECO:0000313" key="2">
    <source>
        <dbReference type="EMBL" id="AYV76072.1"/>
    </source>
</evidence>
<organism evidence="2">
    <name type="scientific">Terrestrivirus sp</name>
    <dbReference type="NCBI Taxonomy" id="2487775"/>
    <lineage>
        <taxon>Viruses</taxon>
        <taxon>Varidnaviria</taxon>
        <taxon>Bamfordvirae</taxon>
        <taxon>Nucleocytoviricota</taxon>
        <taxon>Megaviricetes</taxon>
        <taxon>Imitervirales</taxon>
        <taxon>Mimiviridae</taxon>
        <taxon>Klosneuvirinae</taxon>
    </lineage>
</organism>
<accession>A0A3G4ZMI9</accession>
<dbReference type="EMBL" id="MK071982">
    <property type="protein sequence ID" value="AYV76072.1"/>
    <property type="molecule type" value="Genomic_DNA"/>
</dbReference>
<reference evidence="2" key="1">
    <citation type="submission" date="2018-10" db="EMBL/GenBank/DDBJ databases">
        <title>Hidden diversity of soil giant viruses.</title>
        <authorList>
            <person name="Schulz F."/>
            <person name="Alteio L."/>
            <person name="Goudeau D."/>
            <person name="Ryan E.M."/>
            <person name="Malmstrom R.R."/>
            <person name="Blanchard J."/>
            <person name="Woyke T."/>
        </authorList>
    </citation>
    <scope>NUCLEOTIDE SEQUENCE</scope>
    <source>
        <strain evidence="2">TEV1</strain>
    </source>
</reference>
<dbReference type="InterPro" id="IPR036869">
    <property type="entry name" value="J_dom_sf"/>
</dbReference>
<proteinExistence type="predicted"/>
<protein>
    <recommendedName>
        <fullName evidence="3">J domain-containing protein</fullName>
    </recommendedName>
</protein>
<feature type="coiled-coil region" evidence="1">
    <location>
        <begin position="161"/>
        <end position="188"/>
    </location>
</feature>
<keyword evidence="1" id="KW-0175">Coiled coil</keyword>
<gene>
    <name evidence="2" type="ORF">Terrestrivirus4_120</name>
</gene>
<evidence type="ECO:0000256" key="1">
    <source>
        <dbReference type="SAM" id="Coils"/>
    </source>
</evidence>
<sequence length="289" mass="34531">MQALQLKLQYLQNELQYIEHMIPSYDKKFTDKLHEVGKSHLIPTISQAKELTSDTKNHSATIKEIFRKLMIKYHPDKSSDPNCDEISKFINDCYSKNDEESLIILDETNEYSKEIPEYLIKIKEAADKINTYKNRTSYLWNSSYGLKDYIESLYCTPDEFNKYENELKEKLIKEQEELKKENAKLKETVCFITNVNTELENSSKKFIINNINYYKDKCTTQFKEMSDMQIKAKSDISYLDYEKELNEINEVDLESAPLTDLENYRTTLETIYKYFDKMYWMYSMSRYNK</sequence>
<dbReference type="SUPFAM" id="SSF46565">
    <property type="entry name" value="Chaperone J-domain"/>
    <property type="match status" value="1"/>
</dbReference>
<name>A0A3G4ZMI9_9VIRU</name>
<evidence type="ECO:0008006" key="3">
    <source>
        <dbReference type="Google" id="ProtNLM"/>
    </source>
</evidence>